<dbReference type="EMBL" id="CP036318">
    <property type="protein sequence ID" value="QDV55040.1"/>
    <property type="molecule type" value="Genomic_DNA"/>
</dbReference>
<dbReference type="Proteomes" id="UP000316770">
    <property type="component" value="Chromosome"/>
</dbReference>
<organism evidence="1 2">
    <name type="scientific">Rosistilla oblonga</name>
    <dbReference type="NCBI Taxonomy" id="2527990"/>
    <lineage>
        <taxon>Bacteria</taxon>
        <taxon>Pseudomonadati</taxon>
        <taxon>Planctomycetota</taxon>
        <taxon>Planctomycetia</taxon>
        <taxon>Pirellulales</taxon>
        <taxon>Pirellulaceae</taxon>
        <taxon>Rosistilla</taxon>
    </lineage>
</organism>
<keyword evidence="2" id="KW-1185">Reference proteome</keyword>
<dbReference type="AlphaFoldDB" id="A0A518IPP6"/>
<proteinExistence type="predicted"/>
<evidence type="ECO:0000313" key="2">
    <source>
        <dbReference type="Proteomes" id="UP000316770"/>
    </source>
</evidence>
<evidence type="ECO:0000313" key="1">
    <source>
        <dbReference type="EMBL" id="QDV55040.1"/>
    </source>
</evidence>
<gene>
    <name evidence="1" type="ORF">Mal33_10080</name>
</gene>
<sequence>MAEEKLRGGFECWGTWGWCGGWAVSGAPAAQSPVASNGELLASPLPLRFRAIGRTPTQLTRAGPTNRKKCESFC</sequence>
<name>A0A518IPP6_9BACT</name>
<reference evidence="1 2" key="1">
    <citation type="submission" date="2019-02" db="EMBL/GenBank/DDBJ databases">
        <title>Deep-cultivation of Planctomycetes and their phenomic and genomic characterization uncovers novel biology.</title>
        <authorList>
            <person name="Wiegand S."/>
            <person name="Jogler M."/>
            <person name="Boedeker C."/>
            <person name="Pinto D."/>
            <person name="Vollmers J."/>
            <person name="Rivas-Marin E."/>
            <person name="Kohn T."/>
            <person name="Peeters S.H."/>
            <person name="Heuer A."/>
            <person name="Rast P."/>
            <person name="Oberbeckmann S."/>
            <person name="Bunk B."/>
            <person name="Jeske O."/>
            <person name="Meyerdierks A."/>
            <person name="Storesund J.E."/>
            <person name="Kallscheuer N."/>
            <person name="Luecker S."/>
            <person name="Lage O.M."/>
            <person name="Pohl T."/>
            <person name="Merkel B.J."/>
            <person name="Hornburger P."/>
            <person name="Mueller R.-W."/>
            <person name="Bruemmer F."/>
            <person name="Labrenz M."/>
            <person name="Spormann A.M."/>
            <person name="Op den Camp H."/>
            <person name="Overmann J."/>
            <person name="Amann R."/>
            <person name="Jetten M.S.M."/>
            <person name="Mascher T."/>
            <person name="Medema M.H."/>
            <person name="Devos D.P."/>
            <person name="Kaster A.-K."/>
            <person name="Ovreas L."/>
            <person name="Rohde M."/>
            <person name="Galperin M.Y."/>
            <person name="Jogler C."/>
        </authorList>
    </citation>
    <scope>NUCLEOTIDE SEQUENCE [LARGE SCALE GENOMIC DNA]</scope>
    <source>
        <strain evidence="1 2">Mal33</strain>
    </source>
</reference>
<accession>A0A518IPP6</accession>
<protein>
    <submittedName>
        <fullName evidence="1">Uncharacterized protein</fullName>
    </submittedName>
</protein>